<evidence type="ECO:0000313" key="4">
    <source>
        <dbReference type="Proteomes" id="UP001058271"/>
    </source>
</evidence>
<keyword evidence="3" id="KW-0413">Isomerase</keyword>
<evidence type="ECO:0000313" key="3">
    <source>
        <dbReference type="EMBL" id="UWZ38055.1"/>
    </source>
</evidence>
<dbReference type="EMBL" id="CP073721">
    <property type="protein sequence ID" value="UWZ38055.1"/>
    <property type="molecule type" value="Genomic_DNA"/>
</dbReference>
<dbReference type="PANTHER" id="PTHR40758:SF1">
    <property type="entry name" value="CONSERVED PROTEIN"/>
    <property type="match status" value="1"/>
</dbReference>
<dbReference type="InterPro" id="IPR017517">
    <property type="entry name" value="Maleyloyr_isom"/>
</dbReference>
<evidence type="ECO:0000259" key="1">
    <source>
        <dbReference type="Pfam" id="PF07398"/>
    </source>
</evidence>
<dbReference type="Pfam" id="PF11716">
    <property type="entry name" value="MDMPI_N"/>
    <property type="match status" value="1"/>
</dbReference>
<accession>A0ABY5ZAN3</accession>
<dbReference type="PANTHER" id="PTHR40758">
    <property type="entry name" value="CONSERVED PROTEIN"/>
    <property type="match status" value="1"/>
</dbReference>
<feature type="domain" description="MDMPI C-terminal" evidence="1">
    <location>
        <begin position="150"/>
        <end position="246"/>
    </location>
</feature>
<dbReference type="Proteomes" id="UP001058271">
    <property type="component" value="Chromosome"/>
</dbReference>
<name>A0ABY5ZAN3_9ACTN</name>
<feature type="domain" description="Mycothiol-dependent maleylpyruvate isomerase metal-binding" evidence="2">
    <location>
        <begin position="9"/>
        <end position="135"/>
    </location>
</feature>
<sequence>MEIGRHIDALERAGLDFVDAAEKAGFDAPVPTCPEWTVRELVHHVGYVHRWAATYVRECRTVVLTDDEEEAAVGPMPGDADLVAWFQAGHAELVDLLRAAPGDLTCWHFLPAPSPLAFWARRQAHETTIHRADLQGAVGTIGGVDADVGIDGIDELLMGFYGSRGGRRLRAEAPCTLSVGVTDGACCAGPHAWTVHIGPEGAEISRGDPDAADCTLRGPASDLYLALWNRRATADLHVDGDPAVLDLWRSRAAIRWT</sequence>
<gene>
    <name evidence="3" type="ORF">Drose_07270</name>
</gene>
<dbReference type="SUPFAM" id="SSF109854">
    <property type="entry name" value="DinB/YfiT-like putative metalloenzymes"/>
    <property type="match status" value="1"/>
</dbReference>
<keyword evidence="4" id="KW-1185">Reference proteome</keyword>
<proteinExistence type="predicted"/>
<reference evidence="3" key="1">
    <citation type="submission" date="2021-04" db="EMBL/GenBank/DDBJ databases">
        <title>Biosynthetic gene clusters of Dactylosporangioum roseum.</title>
        <authorList>
            <person name="Hartkoorn R.C."/>
            <person name="Beaudoing E."/>
            <person name="Hot D."/>
            <person name="Moureu S."/>
        </authorList>
    </citation>
    <scope>NUCLEOTIDE SEQUENCE</scope>
    <source>
        <strain evidence="3">NRRL B-16295</strain>
    </source>
</reference>
<dbReference type="GO" id="GO:0016853">
    <property type="term" value="F:isomerase activity"/>
    <property type="evidence" value="ECO:0007669"/>
    <property type="project" value="UniProtKB-KW"/>
</dbReference>
<dbReference type="InterPro" id="IPR034660">
    <property type="entry name" value="DinB/YfiT-like"/>
</dbReference>
<dbReference type="RefSeq" id="WP_260727429.1">
    <property type="nucleotide sequence ID" value="NZ_BAAABS010000033.1"/>
</dbReference>
<evidence type="ECO:0000259" key="2">
    <source>
        <dbReference type="Pfam" id="PF11716"/>
    </source>
</evidence>
<dbReference type="InterPro" id="IPR024344">
    <property type="entry name" value="MDMPI_metal-binding"/>
</dbReference>
<dbReference type="NCBIfam" id="TIGR03083">
    <property type="entry name" value="maleylpyruvate isomerase family mycothiol-dependent enzyme"/>
    <property type="match status" value="1"/>
</dbReference>
<dbReference type="Pfam" id="PF07398">
    <property type="entry name" value="MDMPI_C"/>
    <property type="match status" value="1"/>
</dbReference>
<protein>
    <submittedName>
        <fullName evidence="3">Maleylpyruvate isomerase family mycothiol-dependent enzyme</fullName>
    </submittedName>
</protein>
<dbReference type="InterPro" id="IPR010872">
    <property type="entry name" value="MDMPI_C-term_domain"/>
</dbReference>
<dbReference type="Gene3D" id="1.20.120.450">
    <property type="entry name" value="dinb family like domain"/>
    <property type="match status" value="1"/>
</dbReference>
<organism evidence="3 4">
    <name type="scientific">Dactylosporangium roseum</name>
    <dbReference type="NCBI Taxonomy" id="47989"/>
    <lineage>
        <taxon>Bacteria</taxon>
        <taxon>Bacillati</taxon>
        <taxon>Actinomycetota</taxon>
        <taxon>Actinomycetes</taxon>
        <taxon>Micromonosporales</taxon>
        <taxon>Micromonosporaceae</taxon>
        <taxon>Dactylosporangium</taxon>
    </lineage>
</organism>